<name>A0ABZ1YQT2_9NOCA</name>
<evidence type="ECO:0000313" key="1">
    <source>
        <dbReference type="EMBL" id="WUV44620.1"/>
    </source>
</evidence>
<sequence length="69" mass="7505">MTEQTLAELITDDLPPGIAALSPERQAELAQAIVDARWREANELKAAAFGMLDFLPRFLRGPVKKAAGL</sequence>
<organism evidence="1 2">
    <name type="scientific">Nocardia vinacea</name>
    <dbReference type="NCBI Taxonomy" id="96468"/>
    <lineage>
        <taxon>Bacteria</taxon>
        <taxon>Bacillati</taxon>
        <taxon>Actinomycetota</taxon>
        <taxon>Actinomycetes</taxon>
        <taxon>Mycobacteriales</taxon>
        <taxon>Nocardiaceae</taxon>
        <taxon>Nocardia</taxon>
    </lineage>
</organism>
<evidence type="ECO:0000313" key="2">
    <source>
        <dbReference type="Proteomes" id="UP001432062"/>
    </source>
</evidence>
<protein>
    <submittedName>
        <fullName evidence="1">Uncharacterized protein</fullName>
    </submittedName>
</protein>
<dbReference type="EMBL" id="CP109441">
    <property type="protein sequence ID" value="WUV44620.1"/>
    <property type="molecule type" value="Genomic_DNA"/>
</dbReference>
<gene>
    <name evidence="1" type="ORF">OG563_36470</name>
</gene>
<dbReference type="Proteomes" id="UP001432062">
    <property type="component" value="Chromosome"/>
</dbReference>
<proteinExistence type="predicted"/>
<reference evidence="1" key="1">
    <citation type="submission" date="2022-10" db="EMBL/GenBank/DDBJ databases">
        <title>The complete genomes of actinobacterial strains from the NBC collection.</title>
        <authorList>
            <person name="Joergensen T.S."/>
            <person name="Alvarez Arevalo M."/>
            <person name="Sterndorff E.B."/>
            <person name="Faurdal D."/>
            <person name="Vuksanovic O."/>
            <person name="Mourched A.-S."/>
            <person name="Charusanti P."/>
            <person name="Shaw S."/>
            <person name="Blin K."/>
            <person name="Weber T."/>
        </authorList>
    </citation>
    <scope>NUCLEOTIDE SEQUENCE</scope>
    <source>
        <strain evidence="1">NBC_01482</strain>
    </source>
</reference>
<accession>A0ABZ1YQT2</accession>
<keyword evidence="2" id="KW-1185">Reference proteome</keyword>
<dbReference type="RefSeq" id="WP_327098027.1">
    <property type="nucleotide sequence ID" value="NZ_CP109149.1"/>
</dbReference>